<evidence type="ECO:0000256" key="2">
    <source>
        <dbReference type="ARBA" id="ARBA00022692"/>
    </source>
</evidence>
<keyword evidence="4 5" id="KW-0472">Membrane</keyword>
<evidence type="ECO:0000313" key="8">
    <source>
        <dbReference type="Proteomes" id="UP001596022"/>
    </source>
</evidence>
<dbReference type="PANTHER" id="PTHR43077">
    <property type="entry name" value="TRANSPORT PERMEASE YVFS-RELATED"/>
    <property type="match status" value="1"/>
</dbReference>
<evidence type="ECO:0000256" key="4">
    <source>
        <dbReference type="ARBA" id="ARBA00023136"/>
    </source>
</evidence>
<protein>
    <submittedName>
        <fullName evidence="7">YhgE/Pip family protein</fullName>
    </submittedName>
</protein>
<dbReference type="Proteomes" id="UP001596022">
    <property type="component" value="Unassembled WGS sequence"/>
</dbReference>
<dbReference type="NCBIfam" id="TIGR03062">
    <property type="entry name" value="pip_yhgE_Cterm"/>
    <property type="match status" value="1"/>
</dbReference>
<comment type="subcellular location">
    <subcellularLocation>
        <location evidence="1">Membrane</location>
        <topology evidence="1">Multi-pass membrane protein</topology>
    </subcellularLocation>
</comment>
<gene>
    <name evidence="7" type="ORF">ACFO4N_06750</name>
</gene>
<dbReference type="EMBL" id="JBHSFW010000001">
    <property type="protein sequence ID" value="MFC4618430.1"/>
    <property type="molecule type" value="Genomic_DNA"/>
</dbReference>
<feature type="domain" description="ABC-2 type transporter transmembrane" evidence="6">
    <location>
        <begin position="24"/>
        <end position="167"/>
    </location>
</feature>
<dbReference type="PANTHER" id="PTHR43077:SF5">
    <property type="entry name" value="PHAGE INFECTION PROTEIN"/>
    <property type="match status" value="1"/>
</dbReference>
<dbReference type="Pfam" id="PF12698">
    <property type="entry name" value="ABC2_membrane_3"/>
    <property type="match status" value="2"/>
</dbReference>
<feature type="transmembrane region" description="Helical" evidence="5">
    <location>
        <begin position="626"/>
        <end position="650"/>
    </location>
</feature>
<feature type="transmembrane region" description="Helical" evidence="5">
    <location>
        <begin position="20"/>
        <end position="41"/>
    </location>
</feature>
<sequence>MFQLFFSELKTFFQNKKHWFFIGGVALIPIIYSGMFIWSFWDPYAHTEHLPVAVVNDDKGAVLAGEDINLGDDLVKDLKKDKSFDWHFVGGEKADKGMNDNQYYMKIVIPKDFSKSTTTVLKDHPSPAVLNYKLNSDYNYIAAKMTDAGAKEIRRKLNNEITKTYTKNLYEKIDELADGLKKAGDGAGKLKSGTKQELDGLIALRSNLDKLGEAGIQLTKGVNQLADGAVQMVGGIGQVKKGTGTLYQMTKDNSAKVSDLTNGAKTLADKTNELNNGIQKLVNGNQKMVEQLNGQQLRNGLDRLSDGMKQEYQGLKVLNDQVTEAKKDIDDAKQALDALLPYTNQLKDAEKLFNEMEDFINKNSDQLTPKQQQELKQIKAQLDALKGQLGSSDLSPDAVKAKLQQLEKLPDAIQQLTDGQKKLMGGFNDLDSNLRKLVAGLDALGQNIKQLPGYTSQLADGSKQLADGAEQLNDNWGTLVSSIGKIDRANQDLYDGSQSLKQNLDKLAAGMKQMNEGNGQLADGAGKLEGGMNSLDDGSDELAGKLGDAYNQTQKTPRTNDHAAMFSDPVHTKKSDGTVSNYGEGFTPYFLSLGLFVGALMLTVIYDVRKPSIVPKNGWTWAFGKYIFMMTVGIAQALIADAIIFLVLGLDVGNHWLFIGFSLLASLVFMTIIQFFTTILGNTGRFLVIIILVLQLTTTGGTYPVELLPPALYDFHQWLPMNYSIAGFKNIIAGGQGHLLAHNALMLLVFGLIMLAATTLYLTLAHKKEFKPNQDISEQAS</sequence>
<organism evidence="7 8">
    <name type="scientific">Camelliibacillus cellulosilyticus</name>
    <dbReference type="NCBI Taxonomy" id="2174486"/>
    <lineage>
        <taxon>Bacteria</taxon>
        <taxon>Bacillati</taxon>
        <taxon>Bacillota</taxon>
        <taxon>Bacilli</taxon>
        <taxon>Bacillales</taxon>
        <taxon>Sporolactobacillaceae</taxon>
        <taxon>Camelliibacillus</taxon>
    </lineage>
</organism>
<dbReference type="RefSeq" id="WP_376845418.1">
    <property type="nucleotide sequence ID" value="NZ_JBHSFW010000001.1"/>
</dbReference>
<reference evidence="8" key="1">
    <citation type="journal article" date="2019" name="Int. J. Syst. Evol. Microbiol.">
        <title>The Global Catalogue of Microorganisms (GCM) 10K type strain sequencing project: providing services to taxonomists for standard genome sequencing and annotation.</title>
        <authorList>
            <consortium name="The Broad Institute Genomics Platform"/>
            <consortium name="The Broad Institute Genome Sequencing Center for Infectious Disease"/>
            <person name="Wu L."/>
            <person name="Ma J."/>
        </authorList>
    </citation>
    <scope>NUCLEOTIDE SEQUENCE [LARGE SCALE GENOMIC DNA]</scope>
    <source>
        <strain evidence="8">CGMCC 1.16306</strain>
    </source>
</reference>
<accession>A0ABV9GP71</accession>
<proteinExistence type="predicted"/>
<dbReference type="SUPFAM" id="SSF58104">
    <property type="entry name" value="Methyl-accepting chemotaxis protein (MCP) signaling domain"/>
    <property type="match status" value="1"/>
</dbReference>
<feature type="transmembrane region" description="Helical" evidence="5">
    <location>
        <begin position="586"/>
        <end position="606"/>
    </location>
</feature>
<name>A0ABV9GP71_9BACL</name>
<feature type="transmembrane region" description="Helical" evidence="5">
    <location>
        <begin position="744"/>
        <end position="764"/>
    </location>
</feature>
<dbReference type="NCBIfam" id="TIGR03057">
    <property type="entry name" value="xxxLxxG_by_4"/>
    <property type="match status" value="4"/>
</dbReference>
<dbReference type="InterPro" id="IPR023908">
    <property type="entry name" value="xxxLxxG_rpt"/>
</dbReference>
<feature type="transmembrane region" description="Helical" evidence="5">
    <location>
        <begin position="656"/>
        <end position="679"/>
    </location>
</feature>
<evidence type="ECO:0000313" key="7">
    <source>
        <dbReference type="EMBL" id="MFC4618430.1"/>
    </source>
</evidence>
<dbReference type="InterPro" id="IPR017500">
    <property type="entry name" value="Phage_infect_YhgE_N"/>
</dbReference>
<evidence type="ECO:0000259" key="6">
    <source>
        <dbReference type="Pfam" id="PF12698"/>
    </source>
</evidence>
<keyword evidence="8" id="KW-1185">Reference proteome</keyword>
<feature type="transmembrane region" description="Helical" evidence="5">
    <location>
        <begin position="686"/>
        <end position="705"/>
    </location>
</feature>
<dbReference type="InterPro" id="IPR013525">
    <property type="entry name" value="ABC2_TM"/>
</dbReference>
<evidence type="ECO:0000256" key="1">
    <source>
        <dbReference type="ARBA" id="ARBA00004141"/>
    </source>
</evidence>
<evidence type="ECO:0000256" key="5">
    <source>
        <dbReference type="SAM" id="Phobius"/>
    </source>
</evidence>
<dbReference type="InterPro" id="IPR017501">
    <property type="entry name" value="Phage_infect_YhgE_C"/>
</dbReference>
<dbReference type="Gene3D" id="1.10.287.950">
    <property type="entry name" value="Methyl-accepting chemotaxis protein"/>
    <property type="match status" value="2"/>
</dbReference>
<evidence type="ECO:0000256" key="3">
    <source>
        <dbReference type="ARBA" id="ARBA00022989"/>
    </source>
</evidence>
<keyword evidence="2 5" id="KW-0812">Transmembrane</keyword>
<dbReference type="NCBIfam" id="TIGR03061">
    <property type="entry name" value="pip_yhgE_Nterm"/>
    <property type="match status" value="1"/>
</dbReference>
<keyword evidence="3 5" id="KW-1133">Transmembrane helix</keyword>
<comment type="caution">
    <text evidence="7">The sequence shown here is derived from an EMBL/GenBank/DDBJ whole genome shotgun (WGS) entry which is preliminary data.</text>
</comment>
<dbReference type="InterPro" id="IPR051328">
    <property type="entry name" value="T7SS_ABC-Transporter"/>
</dbReference>
<feature type="domain" description="ABC-2 type transporter transmembrane" evidence="6">
    <location>
        <begin position="561"/>
        <end position="758"/>
    </location>
</feature>